<dbReference type="InterPro" id="IPR036388">
    <property type="entry name" value="WH-like_DNA-bd_sf"/>
</dbReference>
<organism evidence="7 8">
    <name type="scientific">Alteribacter lacisalsi</name>
    <dbReference type="NCBI Taxonomy" id="2045244"/>
    <lineage>
        <taxon>Bacteria</taxon>
        <taxon>Bacillati</taxon>
        <taxon>Bacillota</taxon>
        <taxon>Bacilli</taxon>
        <taxon>Bacillales</taxon>
        <taxon>Bacillaceae</taxon>
        <taxon>Alteribacter</taxon>
    </lineage>
</organism>
<dbReference type="OrthoDB" id="9782703at2"/>
<dbReference type="GO" id="GO:0006352">
    <property type="term" value="P:DNA-templated transcription initiation"/>
    <property type="evidence" value="ECO:0007669"/>
    <property type="project" value="InterPro"/>
</dbReference>
<evidence type="ECO:0000259" key="5">
    <source>
        <dbReference type="Pfam" id="PF04542"/>
    </source>
</evidence>
<feature type="domain" description="RNA polymerase sigma factor 70 region 4 type 2" evidence="6">
    <location>
        <begin position="108"/>
        <end position="160"/>
    </location>
</feature>
<dbReference type="Pfam" id="PF08281">
    <property type="entry name" value="Sigma70_r4_2"/>
    <property type="match status" value="1"/>
</dbReference>
<keyword evidence="3" id="KW-0731">Sigma factor</keyword>
<dbReference type="SUPFAM" id="SSF88659">
    <property type="entry name" value="Sigma3 and sigma4 domains of RNA polymerase sigma factors"/>
    <property type="match status" value="1"/>
</dbReference>
<dbReference type="AlphaFoldDB" id="A0A2W0H6V2"/>
<feature type="domain" description="RNA polymerase sigma-70 region 2" evidence="5">
    <location>
        <begin position="21"/>
        <end position="87"/>
    </location>
</feature>
<dbReference type="InterPro" id="IPR013324">
    <property type="entry name" value="RNA_pol_sigma_r3/r4-like"/>
</dbReference>
<dbReference type="InterPro" id="IPR013249">
    <property type="entry name" value="RNA_pol_sigma70_r4_t2"/>
</dbReference>
<dbReference type="PANTHER" id="PTHR43133">
    <property type="entry name" value="RNA POLYMERASE ECF-TYPE SIGMA FACTO"/>
    <property type="match status" value="1"/>
</dbReference>
<dbReference type="InterPro" id="IPR013325">
    <property type="entry name" value="RNA_pol_sigma_r2"/>
</dbReference>
<sequence>MNSLKTVKKAAKGCRKSFEILIEEHKLTMYRVSRTILSDDQDSADAIQETILKAYEGISKLREPRFFKTWLIRILMNECNQIHRKRKNIIPIDHLWECAGEDRGYRELEVLELIHTLPDRDSQLLKLFYIDDLSMADLALLYETSENTIKTRLRRSREKLRSMITQNKEEELWINGKNN</sequence>
<dbReference type="Gene3D" id="1.10.1740.10">
    <property type="match status" value="1"/>
</dbReference>
<dbReference type="RefSeq" id="WP_110516825.1">
    <property type="nucleotide sequence ID" value="NZ_PDOF01000001.1"/>
</dbReference>
<dbReference type="InterPro" id="IPR007627">
    <property type="entry name" value="RNA_pol_sigma70_r2"/>
</dbReference>
<dbReference type="GO" id="GO:0003677">
    <property type="term" value="F:DNA binding"/>
    <property type="evidence" value="ECO:0007669"/>
    <property type="project" value="InterPro"/>
</dbReference>
<keyword evidence="8" id="KW-1185">Reference proteome</keyword>
<dbReference type="Gene3D" id="1.10.10.10">
    <property type="entry name" value="Winged helix-like DNA-binding domain superfamily/Winged helix DNA-binding domain"/>
    <property type="match status" value="1"/>
</dbReference>
<dbReference type="Pfam" id="PF04542">
    <property type="entry name" value="Sigma70_r2"/>
    <property type="match status" value="1"/>
</dbReference>
<dbReference type="NCBIfam" id="TIGR02937">
    <property type="entry name" value="sigma70-ECF"/>
    <property type="match status" value="1"/>
</dbReference>
<keyword evidence="4" id="KW-0804">Transcription</keyword>
<keyword evidence="2" id="KW-0805">Transcription regulation</keyword>
<evidence type="ECO:0000256" key="2">
    <source>
        <dbReference type="ARBA" id="ARBA00023015"/>
    </source>
</evidence>
<accession>A0A2W0H6V2</accession>
<dbReference type="GO" id="GO:0016987">
    <property type="term" value="F:sigma factor activity"/>
    <property type="evidence" value="ECO:0007669"/>
    <property type="project" value="UniProtKB-KW"/>
</dbReference>
<dbReference type="InterPro" id="IPR039425">
    <property type="entry name" value="RNA_pol_sigma-70-like"/>
</dbReference>
<dbReference type="Proteomes" id="UP000248066">
    <property type="component" value="Unassembled WGS sequence"/>
</dbReference>
<comment type="caution">
    <text evidence="7">The sequence shown here is derived from an EMBL/GenBank/DDBJ whole genome shotgun (WGS) entry which is preliminary data.</text>
</comment>
<reference evidence="7 8" key="1">
    <citation type="submission" date="2017-10" db="EMBL/GenBank/DDBJ databases">
        <title>Bacillus sp. nov., a halophilic bacterium isolated from a Yangshapao Lake.</title>
        <authorList>
            <person name="Wang H."/>
        </authorList>
    </citation>
    <scope>NUCLEOTIDE SEQUENCE [LARGE SCALE GENOMIC DNA]</scope>
    <source>
        <strain evidence="7 8">YSP-3</strain>
    </source>
</reference>
<comment type="similarity">
    <text evidence="1">Belongs to the sigma-70 factor family. ECF subfamily.</text>
</comment>
<dbReference type="InterPro" id="IPR014284">
    <property type="entry name" value="RNA_pol_sigma-70_dom"/>
</dbReference>
<evidence type="ECO:0000313" key="8">
    <source>
        <dbReference type="Proteomes" id="UP000248066"/>
    </source>
</evidence>
<dbReference type="PANTHER" id="PTHR43133:SF51">
    <property type="entry name" value="RNA POLYMERASE SIGMA FACTOR"/>
    <property type="match status" value="1"/>
</dbReference>
<evidence type="ECO:0000313" key="7">
    <source>
        <dbReference type="EMBL" id="PYZ97593.1"/>
    </source>
</evidence>
<evidence type="ECO:0000256" key="1">
    <source>
        <dbReference type="ARBA" id="ARBA00010641"/>
    </source>
</evidence>
<evidence type="ECO:0000259" key="6">
    <source>
        <dbReference type="Pfam" id="PF08281"/>
    </source>
</evidence>
<dbReference type="EMBL" id="PDOF01000001">
    <property type="protein sequence ID" value="PYZ97593.1"/>
    <property type="molecule type" value="Genomic_DNA"/>
</dbReference>
<name>A0A2W0H6V2_9BACI</name>
<protein>
    <submittedName>
        <fullName evidence="7">RNA polymerase subunit sigma-24</fullName>
    </submittedName>
</protein>
<evidence type="ECO:0000256" key="4">
    <source>
        <dbReference type="ARBA" id="ARBA00023163"/>
    </source>
</evidence>
<dbReference type="SUPFAM" id="SSF88946">
    <property type="entry name" value="Sigma2 domain of RNA polymerase sigma factors"/>
    <property type="match status" value="1"/>
</dbReference>
<proteinExistence type="inferred from homology"/>
<gene>
    <name evidence="7" type="ORF">CR205_03080</name>
</gene>
<dbReference type="CDD" id="cd06171">
    <property type="entry name" value="Sigma70_r4"/>
    <property type="match status" value="1"/>
</dbReference>
<evidence type="ECO:0000256" key="3">
    <source>
        <dbReference type="ARBA" id="ARBA00023082"/>
    </source>
</evidence>